<dbReference type="EMBL" id="QGLF01000001">
    <property type="protein sequence ID" value="PWR24043.1"/>
    <property type="molecule type" value="Genomic_DNA"/>
</dbReference>
<dbReference type="RefSeq" id="WP_109920074.1">
    <property type="nucleotide sequence ID" value="NZ_QGLF01000001.1"/>
</dbReference>
<evidence type="ECO:0000313" key="2">
    <source>
        <dbReference type="Proteomes" id="UP000246077"/>
    </source>
</evidence>
<accession>A0A317EF80</accession>
<protein>
    <submittedName>
        <fullName evidence="1">Uncharacterized protein</fullName>
    </submittedName>
</protein>
<dbReference type="Proteomes" id="UP000246077">
    <property type="component" value="Unassembled WGS sequence"/>
</dbReference>
<comment type="caution">
    <text evidence="1">The sequence shown here is derived from an EMBL/GenBank/DDBJ whole genome shotgun (WGS) entry which is preliminary data.</text>
</comment>
<organism evidence="1 2">
    <name type="scientific">Zavarzinia compransoris</name>
    <dbReference type="NCBI Taxonomy" id="1264899"/>
    <lineage>
        <taxon>Bacteria</taxon>
        <taxon>Pseudomonadati</taxon>
        <taxon>Pseudomonadota</taxon>
        <taxon>Alphaproteobacteria</taxon>
        <taxon>Rhodospirillales</taxon>
        <taxon>Zavarziniaceae</taxon>
        <taxon>Zavarzinia</taxon>
    </lineage>
</organism>
<dbReference type="AlphaFoldDB" id="A0A317EF80"/>
<evidence type="ECO:0000313" key="1">
    <source>
        <dbReference type="EMBL" id="PWR24043.1"/>
    </source>
</evidence>
<sequence>MSDRAQSRRRIRPWLRAGLGLVLLLAGTALGAWIWRVELAGYVLVRVIEGQGLGPVAVRLEAVEGDRFIARDLSLRGGALRLDRLEMGFTLADLFDRRIETLALQGLRLDLEQGEAGWLAGGKPLFEAPAGEGAGDPLGGLRIGAFIVADTAVTLRRPAGSLTATLDTTLALGGTGIEGAALTATLSGPLAGAPRAVVLTATGMTLALDAGGGIRLGLLGVAATEAGLPWALSGADLTLGLAGDAIDLAVRTAEVRNLQQPALLIPMSVSLNAGLKGSTLNVAAQARGRDLPALALDLGGDYDMAADRATVKLALAPLVFAPKGLQPQALSPAFGGGLSEVSGRLALTGTVTFDKGKLTSALDLALGDGGFVADVVTVSGVSGKIRITRPWPLATAARQRLSATVASGSEKAVLDVTGQVLSPTRLRIDRLAIGAAGGEMVAEGMEADLARSRLAGRFEVRRLDLAEVTRLIGIEGLAGTGSLDGVIPLEVDGGQFAIRSGRLSAAGPGTLYYRPGNLPPQIAGAGAEMDLTLRALSDFRYQSLELGLEKAPDGQGHVQLSMTGANPGVLDNQPFTFNIRIESNFARLADLVLLGLRSAQDLLGRAAGSVKP</sequence>
<name>A0A317EF80_9PROT</name>
<dbReference type="OrthoDB" id="8446194at2"/>
<proteinExistence type="predicted"/>
<dbReference type="InterPro" id="IPR021730">
    <property type="entry name" value="YdbH"/>
</dbReference>
<keyword evidence="2" id="KW-1185">Reference proteome</keyword>
<reference evidence="2" key="1">
    <citation type="submission" date="2018-05" db="EMBL/GenBank/DDBJ databases">
        <title>Zavarzinia sp. HR-AS.</title>
        <authorList>
            <person name="Lee Y."/>
            <person name="Jeon C.O."/>
        </authorList>
    </citation>
    <scope>NUCLEOTIDE SEQUENCE [LARGE SCALE GENOMIC DNA]</scope>
    <source>
        <strain evidence="2">DSM 1231</strain>
    </source>
</reference>
<gene>
    <name evidence="1" type="ORF">DKG75_05745</name>
</gene>
<dbReference type="Pfam" id="PF11739">
    <property type="entry name" value="YdbH-like"/>
    <property type="match status" value="1"/>
</dbReference>